<proteinExistence type="predicted"/>
<protein>
    <submittedName>
        <fullName evidence="1">Uncharacterized protein</fullName>
    </submittedName>
</protein>
<organism evidence="1 2">
    <name type="scientific">Micrococcus lylae</name>
    <dbReference type="NCBI Taxonomy" id="1273"/>
    <lineage>
        <taxon>Bacteria</taxon>
        <taxon>Bacillati</taxon>
        <taxon>Actinomycetota</taxon>
        <taxon>Actinomycetes</taxon>
        <taxon>Micrococcales</taxon>
        <taxon>Micrococcaceae</taxon>
        <taxon>Micrococcus</taxon>
    </lineage>
</organism>
<reference evidence="1 2" key="1">
    <citation type="submission" date="2017-02" db="EMBL/GenBank/DDBJ databases">
        <authorList>
            <person name="Peterson S.W."/>
        </authorList>
    </citation>
    <scope>NUCLEOTIDE SEQUENCE [LARGE SCALE GENOMIC DNA]</scope>
    <source>
        <strain evidence="1 2">2B3F</strain>
    </source>
</reference>
<dbReference type="EMBL" id="FUKP01000069">
    <property type="protein sequence ID" value="SJN36313.1"/>
    <property type="molecule type" value="Genomic_DNA"/>
</dbReference>
<dbReference type="Proteomes" id="UP000196230">
    <property type="component" value="Unassembled WGS sequence"/>
</dbReference>
<evidence type="ECO:0000313" key="2">
    <source>
        <dbReference type="Proteomes" id="UP000196230"/>
    </source>
</evidence>
<sequence>MSTIFDHLRSDDGEHVGYIEVVDDLFVPHDLLHRRRGEPMELDEAEAVLDAVGLRALAEDWLLDPTDGIGEPLRVRIQEVTRTHVTVAPTVDGAAGEVAKRIDPAASVTLALPTDRLCPVE</sequence>
<gene>
    <name evidence="1" type="ORF">FM125_11020</name>
</gene>
<name>A0A1R4JX39_9MICC</name>
<accession>A0A1R4JX39</accession>
<dbReference type="RefSeq" id="WP_087134650.1">
    <property type="nucleotide sequence ID" value="NZ_FUKP01000069.1"/>
</dbReference>
<evidence type="ECO:0000313" key="1">
    <source>
        <dbReference type="EMBL" id="SJN36313.1"/>
    </source>
</evidence>
<dbReference type="AlphaFoldDB" id="A0A1R4JX39"/>